<dbReference type="EMBL" id="JABFTP020000042">
    <property type="protein sequence ID" value="KAL3271492.1"/>
    <property type="molecule type" value="Genomic_DNA"/>
</dbReference>
<comment type="caution">
    <text evidence="2">The sequence shown here is derived from an EMBL/GenBank/DDBJ whole genome shotgun (WGS) entry which is preliminary data.</text>
</comment>
<name>A0ABD2MZ45_9CUCU</name>
<accession>A0ABD2MZ45</accession>
<reference evidence="2 3" key="1">
    <citation type="journal article" date="2021" name="BMC Biol.">
        <title>Horizontally acquired antibacterial genes associated with adaptive radiation of ladybird beetles.</title>
        <authorList>
            <person name="Li H.S."/>
            <person name="Tang X.F."/>
            <person name="Huang Y.H."/>
            <person name="Xu Z.Y."/>
            <person name="Chen M.L."/>
            <person name="Du X.Y."/>
            <person name="Qiu B.Y."/>
            <person name="Chen P.T."/>
            <person name="Zhang W."/>
            <person name="Slipinski A."/>
            <person name="Escalona H.E."/>
            <person name="Waterhouse R.M."/>
            <person name="Zwick A."/>
            <person name="Pang H."/>
        </authorList>
    </citation>
    <scope>NUCLEOTIDE SEQUENCE [LARGE SCALE GENOMIC DNA]</scope>
    <source>
        <strain evidence="2">SYSU2018</strain>
    </source>
</reference>
<feature type="compositionally biased region" description="Low complexity" evidence="1">
    <location>
        <begin position="162"/>
        <end position="191"/>
    </location>
</feature>
<keyword evidence="3" id="KW-1185">Reference proteome</keyword>
<evidence type="ECO:0000256" key="1">
    <source>
        <dbReference type="SAM" id="MobiDB-lite"/>
    </source>
</evidence>
<proteinExistence type="predicted"/>
<dbReference type="AlphaFoldDB" id="A0ABD2MZ45"/>
<feature type="region of interest" description="Disordered" evidence="1">
    <location>
        <begin position="151"/>
        <end position="197"/>
    </location>
</feature>
<gene>
    <name evidence="2" type="ORF">HHI36_021975</name>
</gene>
<evidence type="ECO:0000313" key="2">
    <source>
        <dbReference type="EMBL" id="KAL3271492.1"/>
    </source>
</evidence>
<dbReference type="Proteomes" id="UP001516400">
    <property type="component" value="Unassembled WGS sequence"/>
</dbReference>
<evidence type="ECO:0000313" key="3">
    <source>
        <dbReference type="Proteomes" id="UP001516400"/>
    </source>
</evidence>
<organism evidence="2 3">
    <name type="scientific">Cryptolaemus montrouzieri</name>
    <dbReference type="NCBI Taxonomy" id="559131"/>
    <lineage>
        <taxon>Eukaryota</taxon>
        <taxon>Metazoa</taxon>
        <taxon>Ecdysozoa</taxon>
        <taxon>Arthropoda</taxon>
        <taxon>Hexapoda</taxon>
        <taxon>Insecta</taxon>
        <taxon>Pterygota</taxon>
        <taxon>Neoptera</taxon>
        <taxon>Endopterygota</taxon>
        <taxon>Coleoptera</taxon>
        <taxon>Polyphaga</taxon>
        <taxon>Cucujiformia</taxon>
        <taxon>Coccinelloidea</taxon>
        <taxon>Coccinellidae</taxon>
        <taxon>Scymninae</taxon>
        <taxon>Scymnini</taxon>
        <taxon>Cryptolaemus</taxon>
    </lineage>
</organism>
<protein>
    <submittedName>
        <fullName evidence="2">Uncharacterized protein</fullName>
    </submittedName>
</protein>
<sequence length="197" mass="21964">MDPRFAFSSMMAREEFSSETGKVIHQHQGMKALHRQQIILEKKIPFTSGPLITEGKTTETTSATFFTDGITQEMSTLPIFEQRTDKTKKPKRIPTEITNRTSTTPSPEGTYTERSITESLTAETFPRDYSEQTTEGVSKETEHFTSATRIPVSETATRGIEQETLTSSTQLSVSTTSLESTTLIEPETTTLGEQLPM</sequence>